<reference evidence="3 4" key="1">
    <citation type="submission" date="2016-03" db="EMBL/GenBank/DDBJ databases">
        <title>How can Kluyveromyces marxianus grow so fast - potential evolutionary course in Saccharomyces Complex revealed by comparative genomics.</title>
        <authorList>
            <person name="Mo W."/>
            <person name="Lu W."/>
            <person name="Yang X."/>
            <person name="Qi J."/>
            <person name="Lv H."/>
        </authorList>
    </citation>
    <scope>NUCLEOTIDE SEQUENCE [LARGE SCALE GENOMIC DNA]</scope>
    <source>
        <strain evidence="3 4">FIM1</strain>
    </source>
</reference>
<name>A0ABX6EWY1_KLUMA</name>
<accession>A0ABX6EWY1</accession>
<keyword evidence="2" id="KW-1133">Transmembrane helix</keyword>
<evidence type="ECO:0000313" key="4">
    <source>
        <dbReference type="Proteomes" id="UP000422736"/>
    </source>
</evidence>
<keyword evidence="2" id="KW-0472">Membrane</keyword>
<feature type="region of interest" description="Disordered" evidence="1">
    <location>
        <begin position="47"/>
        <end position="109"/>
    </location>
</feature>
<protein>
    <submittedName>
        <fullName evidence="3">V-type proton ATPase catalytic subunit A</fullName>
    </submittedName>
</protein>
<evidence type="ECO:0000313" key="3">
    <source>
        <dbReference type="EMBL" id="QGN16030.1"/>
    </source>
</evidence>
<proteinExistence type="predicted"/>
<keyword evidence="2" id="KW-0812">Transmembrane</keyword>
<keyword evidence="4" id="KW-1185">Reference proteome</keyword>
<evidence type="ECO:0000256" key="1">
    <source>
        <dbReference type="SAM" id="MobiDB-lite"/>
    </source>
</evidence>
<gene>
    <name evidence="3" type="primary">VMA1</name>
    <name evidence="3" type="ORF">FIM1_2730</name>
</gene>
<feature type="transmembrane region" description="Helical" evidence="2">
    <location>
        <begin position="119"/>
        <end position="139"/>
    </location>
</feature>
<dbReference type="EMBL" id="CP015057">
    <property type="protein sequence ID" value="QGN16030.1"/>
    <property type="molecule type" value="Genomic_DNA"/>
</dbReference>
<sequence>MSEIKGRCTSADNREPWGVVDAMNSSYSIREFDAGEMDDILSETSSDLDDFGGLARKNSGKDSTSSNSRLISVGSVEGSAELPGSSESSSRNAKTTSRGITKNKAGAGTGSRFSKLQSIIIGISLVAGLINITLLTVLARDMRSFIKNNELDCDGAGGFREKLTCQFDAYMGHRAHAYETVHGKKHISPVLSTFLELPAALPALPSLPTVSVSQQYREYSSLLSSTYTRYASLCHKRIEQVYSNGNKLMQSEKVQSVKRLAGRSKQAAKDRIVAASNATKFRLNMVKEVYWPRQREWLHKLQTEVQTHTKEQYLSFKNRVQNAKDVSIPRLWHKSHDKVSTNYHRVLALLRIN</sequence>
<evidence type="ECO:0000256" key="2">
    <source>
        <dbReference type="SAM" id="Phobius"/>
    </source>
</evidence>
<reference evidence="3 4" key="2">
    <citation type="submission" date="2019-11" db="EMBL/GenBank/DDBJ databases">
        <authorList>
            <person name="Lu H."/>
        </authorList>
    </citation>
    <scope>NUCLEOTIDE SEQUENCE [LARGE SCALE GENOMIC DNA]</scope>
    <source>
        <strain evidence="3 4">FIM1</strain>
    </source>
</reference>
<feature type="compositionally biased region" description="Low complexity" evidence="1">
    <location>
        <begin position="77"/>
        <end position="90"/>
    </location>
</feature>
<dbReference type="Proteomes" id="UP000422736">
    <property type="component" value="Chromosome 4"/>
</dbReference>
<feature type="compositionally biased region" description="Polar residues" evidence="1">
    <location>
        <begin position="61"/>
        <end position="70"/>
    </location>
</feature>
<feature type="compositionally biased region" description="Polar residues" evidence="1">
    <location>
        <begin position="91"/>
        <end position="100"/>
    </location>
</feature>
<organism evidence="3 4">
    <name type="scientific">Kluyveromyces marxianus</name>
    <name type="common">Yeast</name>
    <name type="synonym">Candida kefyr</name>
    <dbReference type="NCBI Taxonomy" id="4911"/>
    <lineage>
        <taxon>Eukaryota</taxon>
        <taxon>Fungi</taxon>
        <taxon>Dikarya</taxon>
        <taxon>Ascomycota</taxon>
        <taxon>Saccharomycotina</taxon>
        <taxon>Saccharomycetes</taxon>
        <taxon>Saccharomycetales</taxon>
        <taxon>Saccharomycetaceae</taxon>
        <taxon>Kluyveromyces</taxon>
    </lineage>
</organism>